<organism evidence="1 2">
    <name type="scientific">Paxillus rubicundulus Ve08.2h10</name>
    <dbReference type="NCBI Taxonomy" id="930991"/>
    <lineage>
        <taxon>Eukaryota</taxon>
        <taxon>Fungi</taxon>
        <taxon>Dikarya</taxon>
        <taxon>Basidiomycota</taxon>
        <taxon>Agaricomycotina</taxon>
        <taxon>Agaricomycetes</taxon>
        <taxon>Agaricomycetidae</taxon>
        <taxon>Boletales</taxon>
        <taxon>Paxilineae</taxon>
        <taxon>Paxillaceae</taxon>
        <taxon>Paxillus</taxon>
    </lineage>
</organism>
<accession>A0A0D0D552</accession>
<reference evidence="2" key="2">
    <citation type="submission" date="2015-01" db="EMBL/GenBank/DDBJ databases">
        <title>Evolutionary Origins and Diversification of the Mycorrhizal Mutualists.</title>
        <authorList>
            <consortium name="DOE Joint Genome Institute"/>
            <consortium name="Mycorrhizal Genomics Consortium"/>
            <person name="Kohler A."/>
            <person name="Kuo A."/>
            <person name="Nagy L.G."/>
            <person name="Floudas D."/>
            <person name="Copeland A."/>
            <person name="Barry K.W."/>
            <person name="Cichocki N."/>
            <person name="Veneault-Fourrey C."/>
            <person name="LaButti K."/>
            <person name="Lindquist E.A."/>
            <person name="Lipzen A."/>
            <person name="Lundell T."/>
            <person name="Morin E."/>
            <person name="Murat C."/>
            <person name="Riley R."/>
            <person name="Ohm R."/>
            <person name="Sun H."/>
            <person name="Tunlid A."/>
            <person name="Henrissat B."/>
            <person name="Grigoriev I.V."/>
            <person name="Hibbett D.S."/>
            <person name="Martin F."/>
        </authorList>
    </citation>
    <scope>NUCLEOTIDE SEQUENCE [LARGE SCALE GENOMIC DNA]</scope>
    <source>
        <strain evidence="2">Ve08.2h10</strain>
    </source>
</reference>
<keyword evidence="2" id="KW-1185">Reference proteome</keyword>
<dbReference type="Proteomes" id="UP000054538">
    <property type="component" value="Unassembled WGS sequence"/>
</dbReference>
<sequence length="325" mass="34254">MPYAVKGIGAYQCNFLTVQLMLTNQCRVYTSMKYLNRVGMPYECKDHPSRVPCDNCDPFGMIHKSACAASKITTGPIQKLWAPLATEATAPPPSTPGHGAKVRHAAILPDGGPSGKITSSKPTGYNGPSYGSGSFGGDKVAPAGRRVVAAPATTSALHADGGSVNPSAESTLSQESKDFYGRDNRALAPFSGRVLDAIEATAAGPSASRVGAGLMPYQLSMPDLSEASAADMMPIRAPSLSQPAPARSLAGRHQKAGQVHDQSMRLLSDTVGHHGQARTESLPKRLRRLQKRDYTPGRLCRVPQVLQVPAVLVLLHLRPPSGSGV</sequence>
<proteinExistence type="predicted"/>
<evidence type="ECO:0000313" key="1">
    <source>
        <dbReference type="EMBL" id="KIK71935.1"/>
    </source>
</evidence>
<reference evidence="1 2" key="1">
    <citation type="submission" date="2014-04" db="EMBL/GenBank/DDBJ databases">
        <authorList>
            <consortium name="DOE Joint Genome Institute"/>
            <person name="Kuo A."/>
            <person name="Kohler A."/>
            <person name="Jargeat P."/>
            <person name="Nagy L.G."/>
            <person name="Floudas D."/>
            <person name="Copeland A."/>
            <person name="Barry K.W."/>
            <person name="Cichocki N."/>
            <person name="Veneault-Fourrey C."/>
            <person name="LaButti K."/>
            <person name="Lindquist E.A."/>
            <person name="Lipzen A."/>
            <person name="Lundell T."/>
            <person name="Morin E."/>
            <person name="Murat C."/>
            <person name="Sun H."/>
            <person name="Tunlid A."/>
            <person name="Henrissat B."/>
            <person name="Grigoriev I.V."/>
            <person name="Hibbett D.S."/>
            <person name="Martin F."/>
            <person name="Nordberg H.P."/>
            <person name="Cantor M.N."/>
            <person name="Hua S.X."/>
        </authorList>
    </citation>
    <scope>NUCLEOTIDE SEQUENCE [LARGE SCALE GENOMIC DNA]</scope>
    <source>
        <strain evidence="1 2">Ve08.2h10</strain>
    </source>
</reference>
<name>A0A0D0D552_9AGAM</name>
<gene>
    <name evidence="1" type="ORF">PAXRUDRAFT_22614</name>
</gene>
<dbReference type="OrthoDB" id="10592100at2759"/>
<dbReference type="HOGENOM" id="CLU_855562_0_0_1"/>
<dbReference type="EMBL" id="KN831447">
    <property type="protein sequence ID" value="KIK71935.1"/>
    <property type="molecule type" value="Genomic_DNA"/>
</dbReference>
<evidence type="ECO:0000313" key="2">
    <source>
        <dbReference type="Proteomes" id="UP000054538"/>
    </source>
</evidence>
<dbReference type="AlphaFoldDB" id="A0A0D0D552"/>
<protein>
    <submittedName>
        <fullName evidence="1">Uncharacterized protein</fullName>
    </submittedName>
</protein>
<dbReference type="InParanoid" id="A0A0D0D552"/>